<dbReference type="Gene3D" id="1.10.260.40">
    <property type="entry name" value="lambda repressor-like DNA-binding domains"/>
    <property type="match status" value="1"/>
</dbReference>
<sequence>MKKYTSLGMFLIDFRAHKNMSQADFAAKLEVDIRTIIRWEKNQTLLKPEKEEALVDIAFVPYQVIRNLNAPVAIHTFYDFTLRKYSLSLMSNDIPEANWLKDKISISTDRLRTIQYDSDIKNALQCICLQPHIKKPIGIDVIKKALRLLPELNLIIFDNSNYYSGHSVFLPLSMECYNRLKKREIREEAITVNDLVDYKQLNNPVFYAYDINSDCNENIFYIASKLMRFFMHIKREYLYGAFISRLDSYSLNTQMGIRIVWQDDEQQLPDGSIYLPRFYEGSFAEFLNT</sequence>
<dbReference type="EMBL" id="JBHSLA010000001">
    <property type="protein sequence ID" value="MFC5194651.1"/>
    <property type="molecule type" value="Genomic_DNA"/>
</dbReference>
<dbReference type="RefSeq" id="WP_376858906.1">
    <property type="nucleotide sequence ID" value="NZ_JBHSLA010000001.1"/>
</dbReference>
<dbReference type="PROSITE" id="PS50943">
    <property type="entry name" value="HTH_CROC1"/>
    <property type="match status" value="1"/>
</dbReference>
<dbReference type="InterPro" id="IPR010982">
    <property type="entry name" value="Lambda_DNA-bd_dom_sf"/>
</dbReference>
<gene>
    <name evidence="2" type="ORF">ACFPH8_04850</name>
</gene>
<dbReference type="InterPro" id="IPR001387">
    <property type="entry name" value="Cro/C1-type_HTH"/>
</dbReference>
<proteinExistence type="predicted"/>
<name>A0ABW0C4M8_9FLAO</name>
<comment type="caution">
    <text evidence="2">The sequence shown here is derived from an EMBL/GenBank/DDBJ whole genome shotgun (WGS) entry which is preliminary data.</text>
</comment>
<dbReference type="SUPFAM" id="SSF47413">
    <property type="entry name" value="lambda repressor-like DNA-binding domains"/>
    <property type="match status" value="1"/>
</dbReference>
<dbReference type="Pfam" id="PF01381">
    <property type="entry name" value="HTH_3"/>
    <property type="match status" value="1"/>
</dbReference>
<keyword evidence="3" id="KW-1185">Reference proteome</keyword>
<reference evidence="3" key="1">
    <citation type="journal article" date="2019" name="Int. J. Syst. Evol. Microbiol.">
        <title>The Global Catalogue of Microorganisms (GCM) 10K type strain sequencing project: providing services to taxonomists for standard genome sequencing and annotation.</title>
        <authorList>
            <consortium name="The Broad Institute Genomics Platform"/>
            <consortium name="The Broad Institute Genome Sequencing Center for Infectious Disease"/>
            <person name="Wu L."/>
            <person name="Ma J."/>
        </authorList>
    </citation>
    <scope>NUCLEOTIDE SEQUENCE [LARGE SCALE GENOMIC DNA]</scope>
    <source>
        <strain evidence="3">JCM 17978</strain>
    </source>
</reference>
<dbReference type="CDD" id="cd00093">
    <property type="entry name" value="HTH_XRE"/>
    <property type="match status" value="1"/>
</dbReference>
<accession>A0ABW0C4M8</accession>
<evidence type="ECO:0000259" key="1">
    <source>
        <dbReference type="PROSITE" id="PS50943"/>
    </source>
</evidence>
<organism evidence="2 3">
    <name type="scientific">Bizionia hallyeonensis</name>
    <dbReference type="NCBI Taxonomy" id="1123757"/>
    <lineage>
        <taxon>Bacteria</taxon>
        <taxon>Pseudomonadati</taxon>
        <taxon>Bacteroidota</taxon>
        <taxon>Flavobacteriia</taxon>
        <taxon>Flavobacteriales</taxon>
        <taxon>Flavobacteriaceae</taxon>
        <taxon>Bizionia</taxon>
    </lineage>
</organism>
<feature type="domain" description="HTH cro/C1-type" evidence="1">
    <location>
        <begin position="11"/>
        <end position="60"/>
    </location>
</feature>
<evidence type="ECO:0000313" key="3">
    <source>
        <dbReference type="Proteomes" id="UP001596162"/>
    </source>
</evidence>
<evidence type="ECO:0000313" key="2">
    <source>
        <dbReference type="EMBL" id="MFC5194651.1"/>
    </source>
</evidence>
<protein>
    <submittedName>
        <fullName evidence="2">Helix-turn-helix domain-containing protein</fullName>
    </submittedName>
</protein>
<dbReference type="Proteomes" id="UP001596162">
    <property type="component" value="Unassembled WGS sequence"/>
</dbReference>